<dbReference type="EMBL" id="JYDV01000148">
    <property type="protein sequence ID" value="KRZ28792.1"/>
    <property type="molecule type" value="Genomic_DNA"/>
</dbReference>
<sequence>MATAEAEDDCRLRPKGGKCGAPLLELDGKFAQMKFNSGVAYLLISEETF</sequence>
<proteinExistence type="predicted"/>
<dbReference type="Proteomes" id="UP000054826">
    <property type="component" value="Unassembled WGS sequence"/>
</dbReference>
<evidence type="ECO:0000313" key="2">
    <source>
        <dbReference type="EMBL" id="KRZ28792.1"/>
    </source>
</evidence>
<accession>A0A0V1J1S3</accession>
<dbReference type="AlphaFoldDB" id="A0A0V1J1S3"/>
<dbReference type="EMBL" id="JYDS01000107">
    <property type="protein sequence ID" value="KRZ25143.1"/>
    <property type="molecule type" value="Genomic_DNA"/>
</dbReference>
<organism evidence="2 4">
    <name type="scientific">Trichinella pseudospiralis</name>
    <name type="common">Parasitic roundworm</name>
    <dbReference type="NCBI Taxonomy" id="6337"/>
    <lineage>
        <taxon>Eukaryota</taxon>
        <taxon>Metazoa</taxon>
        <taxon>Ecdysozoa</taxon>
        <taxon>Nematoda</taxon>
        <taxon>Enoplea</taxon>
        <taxon>Dorylaimia</taxon>
        <taxon>Trichinellida</taxon>
        <taxon>Trichinellidae</taxon>
        <taxon>Trichinella</taxon>
    </lineage>
</organism>
<evidence type="ECO:0000313" key="1">
    <source>
        <dbReference type="EMBL" id="KRZ25143.1"/>
    </source>
</evidence>
<gene>
    <name evidence="1" type="ORF">T4B_7421</name>
    <name evidence="2" type="ORF">T4C_102</name>
</gene>
<protein>
    <submittedName>
        <fullName evidence="2">Uncharacterized protein</fullName>
    </submittedName>
</protein>
<keyword evidence="3" id="KW-1185">Reference proteome</keyword>
<reference evidence="3 4" key="1">
    <citation type="submission" date="2015-01" db="EMBL/GenBank/DDBJ databases">
        <title>Evolution of Trichinella species and genotypes.</title>
        <authorList>
            <person name="Korhonen P.K."/>
            <person name="Edoardo P."/>
            <person name="Giuseppe L.R."/>
            <person name="Gasser R.B."/>
        </authorList>
    </citation>
    <scope>NUCLEOTIDE SEQUENCE [LARGE SCALE GENOMIC DNA]</scope>
    <source>
        <strain evidence="2">ISS176</strain>
        <strain evidence="1">ISS588</strain>
    </source>
</reference>
<name>A0A0V1J1S3_TRIPS</name>
<dbReference type="Proteomes" id="UP000054805">
    <property type="component" value="Unassembled WGS sequence"/>
</dbReference>
<comment type="caution">
    <text evidence="2">The sequence shown here is derived from an EMBL/GenBank/DDBJ whole genome shotgun (WGS) entry which is preliminary data.</text>
</comment>
<evidence type="ECO:0000313" key="3">
    <source>
        <dbReference type="Proteomes" id="UP000054805"/>
    </source>
</evidence>
<evidence type="ECO:0000313" key="4">
    <source>
        <dbReference type="Proteomes" id="UP000054826"/>
    </source>
</evidence>